<proteinExistence type="predicted"/>
<dbReference type="Proteomes" id="UP000887159">
    <property type="component" value="Unassembled WGS sequence"/>
</dbReference>
<sequence>MKCRGQAYDGAANMSGARKRRAWYLPDDRHTVSLVGLCGGWRHARTKMFTRTYGSEYAVPGKGLVLPNSDIDVIAACTRYLILSLQNNELNTKSPFVINKALIGIGDVSKFSHIDKSTKSLNSSRGVISEPDLLTTPEAEILDGSSEHGVIQAGYLNCKIVPTYRILCAVFKCQRFVTPKLRAVVN</sequence>
<name>A0A8X6VAV2_TRICX</name>
<gene>
    <name evidence="1" type="ORF">TNCV_3023201</name>
</gene>
<comment type="caution">
    <text evidence="1">The sequence shown here is derived from an EMBL/GenBank/DDBJ whole genome shotgun (WGS) entry which is preliminary data.</text>
</comment>
<dbReference type="EMBL" id="BMAU01021210">
    <property type="protein sequence ID" value="GFX99389.1"/>
    <property type="molecule type" value="Genomic_DNA"/>
</dbReference>
<accession>A0A8X6VAV2</accession>
<organism evidence="1 2">
    <name type="scientific">Trichonephila clavipes</name>
    <name type="common">Golden silk orbweaver</name>
    <name type="synonym">Nephila clavipes</name>
    <dbReference type="NCBI Taxonomy" id="2585209"/>
    <lineage>
        <taxon>Eukaryota</taxon>
        <taxon>Metazoa</taxon>
        <taxon>Ecdysozoa</taxon>
        <taxon>Arthropoda</taxon>
        <taxon>Chelicerata</taxon>
        <taxon>Arachnida</taxon>
        <taxon>Araneae</taxon>
        <taxon>Araneomorphae</taxon>
        <taxon>Entelegynae</taxon>
        <taxon>Araneoidea</taxon>
        <taxon>Nephilidae</taxon>
        <taxon>Trichonephila</taxon>
    </lineage>
</organism>
<keyword evidence="2" id="KW-1185">Reference proteome</keyword>
<evidence type="ECO:0000313" key="2">
    <source>
        <dbReference type="Proteomes" id="UP000887159"/>
    </source>
</evidence>
<dbReference type="AlphaFoldDB" id="A0A8X6VAV2"/>
<protein>
    <submittedName>
        <fullName evidence="1">Uncharacterized protein</fullName>
    </submittedName>
</protein>
<evidence type="ECO:0000313" key="1">
    <source>
        <dbReference type="EMBL" id="GFX99389.1"/>
    </source>
</evidence>
<reference evidence="1" key="1">
    <citation type="submission" date="2020-08" db="EMBL/GenBank/DDBJ databases">
        <title>Multicomponent nature underlies the extraordinary mechanical properties of spider dragline silk.</title>
        <authorList>
            <person name="Kono N."/>
            <person name="Nakamura H."/>
            <person name="Mori M."/>
            <person name="Yoshida Y."/>
            <person name="Ohtoshi R."/>
            <person name="Malay A.D."/>
            <person name="Moran D.A.P."/>
            <person name="Tomita M."/>
            <person name="Numata K."/>
            <person name="Arakawa K."/>
        </authorList>
    </citation>
    <scope>NUCLEOTIDE SEQUENCE</scope>
</reference>